<keyword evidence="4" id="KW-1185">Reference proteome</keyword>
<protein>
    <submittedName>
        <fullName evidence="3">Uncharacterized protein</fullName>
    </submittedName>
</protein>
<accession>A0AAU9IDS9</accession>
<dbReference type="Proteomes" id="UP001162131">
    <property type="component" value="Unassembled WGS sequence"/>
</dbReference>
<feature type="coiled-coil region" evidence="1">
    <location>
        <begin position="59"/>
        <end position="129"/>
    </location>
</feature>
<feature type="region of interest" description="Disordered" evidence="2">
    <location>
        <begin position="1"/>
        <end position="25"/>
    </location>
</feature>
<dbReference type="EMBL" id="CAJZBQ010000004">
    <property type="protein sequence ID" value="CAG9311526.1"/>
    <property type="molecule type" value="Genomic_DNA"/>
</dbReference>
<evidence type="ECO:0000313" key="3">
    <source>
        <dbReference type="EMBL" id="CAG9311526.1"/>
    </source>
</evidence>
<proteinExistence type="predicted"/>
<feature type="region of interest" description="Disordered" evidence="2">
    <location>
        <begin position="173"/>
        <end position="194"/>
    </location>
</feature>
<feature type="compositionally biased region" description="Polar residues" evidence="2">
    <location>
        <begin position="8"/>
        <end position="19"/>
    </location>
</feature>
<name>A0AAU9IDS9_9CILI</name>
<sequence>MKAKYLSSYHSQTTSTETDPYSMIGDPDLALESHRKRIRKRQFESFDFDIPSESPTSELITSVAEYKDLNNKLANIENRIKFLQRKEIRGKKEEEKQKQKEKAELAAQIRLLEEKERKMINKIKLTEDQEFQRKAIGNAKRNRENILKQKRLMLEARNRKFARKIKEENARLKKLRSESTQPISSSPIHRSSDFPARTKEILQELQKSKATNRVMQKIEETKKLSIEIKDRIKNLEAKEESLLYSLKSSFAHHLPELRLISRLSRSFDSSPFANSAESR</sequence>
<reference evidence="3" key="1">
    <citation type="submission" date="2021-09" db="EMBL/GenBank/DDBJ databases">
        <authorList>
            <consortium name="AG Swart"/>
            <person name="Singh M."/>
            <person name="Singh A."/>
            <person name="Seah K."/>
            <person name="Emmerich C."/>
        </authorList>
    </citation>
    <scope>NUCLEOTIDE SEQUENCE</scope>
    <source>
        <strain evidence="3">ATCC30299</strain>
    </source>
</reference>
<evidence type="ECO:0000313" key="4">
    <source>
        <dbReference type="Proteomes" id="UP001162131"/>
    </source>
</evidence>
<feature type="compositionally biased region" description="Polar residues" evidence="2">
    <location>
        <begin position="178"/>
        <end position="189"/>
    </location>
</feature>
<keyword evidence="1" id="KW-0175">Coiled coil</keyword>
<gene>
    <name evidence="3" type="ORF">BSTOLATCC_MIC3815</name>
</gene>
<evidence type="ECO:0000256" key="1">
    <source>
        <dbReference type="SAM" id="Coils"/>
    </source>
</evidence>
<comment type="caution">
    <text evidence="3">The sequence shown here is derived from an EMBL/GenBank/DDBJ whole genome shotgun (WGS) entry which is preliminary data.</text>
</comment>
<evidence type="ECO:0000256" key="2">
    <source>
        <dbReference type="SAM" id="MobiDB-lite"/>
    </source>
</evidence>
<dbReference type="AlphaFoldDB" id="A0AAU9IDS9"/>
<organism evidence="3 4">
    <name type="scientific">Blepharisma stoltei</name>
    <dbReference type="NCBI Taxonomy" id="1481888"/>
    <lineage>
        <taxon>Eukaryota</taxon>
        <taxon>Sar</taxon>
        <taxon>Alveolata</taxon>
        <taxon>Ciliophora</taxon>
        <taxon>Postciliodesmatophora</taxon>
        <taxon>Heterotrichea</taxon>
        <taxon>Heterotrichida</taxon>
        <taxon>Blepharismidae</taxon>
        <taxon>Blepharisma</taxon>
    </lineage>
</organism>